<protein>
    <submittedName>
        <fullName evidence="1">Uncharacterized protein</fullName>
    </submittedName>
</protein>
<gene>
    <name evidence="1" type="ORF">K0M31_018304</name>
</gene>
<comment type="caution">
    <text evidence="1">The sequence shown here is derived from an EMBL/GenBank/DDBJ whole genome shotgun (WGS) entry which is preliminary data.</text>
</comment>
<reference evidence="1" key="1">
    <citation type="submission" date="2021-10" db="EMBL/GenBank/DDBJ databases">
        <title>Melipona bicolor Genome sequencing and assembly.</title>
        <authorList>
            <person name="Araujo N.S."/>
            <person name="Arias M.C."/>
        </authorList>
    </citation>
    <scope>NUCLEOTIDE SEQUENCE</scope>
    <source>
        <strain evidence="1">USP_2M_L1-L4_2017</strain>
        <tissue evidence="1">Whole body</tissue>
    </source>
</reference>
<sequence>MYVCNYVSRDRFSLKAALVQVHSPLETLAGEREKTKSDRSTLCEKTGLLKDEAKERVQISEDD</sequence>
<name>A0AA40KRK2_9HYME</name>
<evidence type="ECO:0000313" key="2">
    <source>
        <dbReference type="Proteomes" id="UP001177670"/>
    </source>
</evidence>
<keyword evidence="2" id="KW-1185">Reference proteome</keyword>
<organism evidence="1 2">
    <name type="scientific">Melipona bicolor</name>
    <dbReference type="NCBI Taxonomy" id="60889"/>
    <lineage>
        <taxon>Eukaryota</taxon>
        <taxon>Metazoa</taxon>
        <taxon>Ecdysozoa</taxon>
        <taxon>Arthropoda</taxon>
        <taxon>Hexapoda</taxon>
        <taxon>Insecta</taxon>
        <taxon>Pterygota</taxon>
        <taxon>Neoptera</taxon>
        <taxon>Endopterygota</taxon>
        <taxon>Hymenoptera</taxon>
        <taxon>Apocrita</taxon>
        <taxon>Aculeata</taxon>
        <taxon>Apoidea</taxon>
        <taxon>Anthophila</taxon>
        <taxon>Apidae</taxon>
        <taxon>Melipona</taxon>
    </lineage>
</organism>
<accession>A0AA40KRK2</accession>
<proteinExistence type="predicted"/>
<dbReference type="EMBL" id="JAHYIQ010000007">
    <property type="protein sequence ID" value="KAK1130163.1"/>
    <property type="molecule type" value="Genomic_DNA"/>
</dbReference>
<dbReference type="Proteomes" id="UP001177670">
    <property type="component" value="Unassembled WGS sequence"/>
</dbReference>
<evidence type="ECO:0000313" key="1">
    <source>
        <dbReference type="EMBL" id="KAK1130163.1"/>
    </source>
</evidence>
<dbReference type="AlphaFoldDB" id="A0AA40KRK2"/>